<feature type="region of interest" description="Disordered" evidence="1">
    <location>
        <begin position="208"/>
        <end position="272"/>
    </location>
</feature>
<dbReference type="EMBL" id="DS547094">
    <property type="protein sequence ID" value="EDR12282.1"/>
    <property type="molecule type" value="Genomic_DNA"/>
</dbReference>
<proteinExistence type="predicted"/>
<feature type="region of interest" description="Disordered" evidence="1">
    <location>
        <begin position="350"/>
        <end position="418"/>
    </location>
</feature>
<gene>
    <name evidence="2" type="ORF">LACBIDRAFT_311525</name>
</gene>
<dbReference type="InParanoid" id="B0CXL3"/>
<dbReference type="Proteomes" id="UP000001194">
    <property type="component" value="Unassembled WGS sequence"/>
</dbReference>
<evidence type="ECO:0000256" key="1">
    <source>
        <dbReference type="SAM" id="MobiDB-lite"/>
    </source>
</evidence>
<accession>B0CXL3</accession>
<reference evidence="2 3" key="1">
    <citation type="journal article" date="2008" name="Nature">
        <title>The genome of Laccaria bicolor provides insights into mycorrhizal symbiosis.</title>
        <authorList>
            <person name="Martin F."/>
            <person name="Aerts A."/>
            <person name="Ahren D."/>
            <person name="Brun A."/>
            <person name="Danchin E.G.J."/>
            <person name="Duchaussoy F."/>
            <person name="Gibon J."/>
            <person name="Kohler A."/>
            <person name="Lindquist E."/>
            <person name="Pereda V."/>
            <person name="Salamov A."/>
            <person name="Shapiro H.J."/>
            <person name="Wuyts J."/>
            <person name="Blaudez D."/>
            <person name="Buee M."/>
            <person name="Brokstein P."/>
            <person name="Canbaeck B."/>
            <person name="Cohen D."/>
            <person name="Courty P.E."/>
            <person name="Coutinho P.M."/>
            <person name="Delaruelle C."/>
            <person name="Detter J.C."/>
            <person name="Deveau A."/>
            <person name="DiFazio S."/>
            <person name="Duplessis S."/>
            <person name="Fraissinet-Tachet L."/>
            <person name="Lucic E."/>
            <person name="Frey-Klett P."/>
            <person name="Fourrey C."/>
            <person name="Feussner I."/>
            <person name="Gay G."/>
            <person name="Grimwood J."/>
            <person name="Hoegger P.J."/>
            <person name="Jain P."/>
            <person name="Kilaru S."/>
            <person name="Labbe J."/>
            <person name="Lin Y.C."/>
            <person name="Legue V."/>
            <person name="Le Tacon F."/>
            <person name="Marmeisse R."/>
            <person name="Melayah D."/>
            <person name="Montanini B."/>
            <person name="Muratet M."/>
            <person name="Nehls U."/>
            <person name="Niculita-Hirzel H."/>
            <person name="Oudot-Le Secq M.P."/>
            <person name="Peter M."/>
            <person name="Quesneville H."/>
            <person name="Rajashekar B."/>
            <person name="Reich M."/>
            <person name="Rouhier N."/>
            <person name="Schmutz J."/>
            <person name="Yin T."/>
            <person name="Chalot M."/>
            <person name="Henrissat B."/>
            <person name="Kuees U."/>
            <person name="Lucas S."/>
            <person name="Van de Peer Y."/>
            <person name="Podila G.K."/>
            <person name="Polle A."/>
            <person name="Pukkila P.J."/>
            <person name="Richardson P.M."/>
            <person name="Rouze P."/>
            <person name="Sanders I.R."/>
            <person name="Stajich J.E."/>
            <person name="Tunlid A."/>
            <person name="Tuskan G."/>
            <person name="Grigoriev I.V."/>
        </authorList>
    </citation>
    <scope>NUCLEOTIDE SEQUENCE [LARGE SCALE GENOMIC DNA]</scope>
    <source>
        <strain evidence="3">S238N-H82 / ATCC MYA-4686</strain>
    </source>
</reference>
<feature type="compositionally biased region" description="Low complexity" evidence="1">
    <location>
        <begin position="350"/>
        <end position="380"/>
    </location>
</feature>
<dbReference type="GeneID" id="6072468"/>
<dbReference type="HOGENOM" id="CLU_011022_0_0_1"/>
<dbReference type="OrthoDB" id="3254377at2759"/>
<feature type="compositionally biased region" description="Low complexity" evidence="1">
    <location>
        <begin position="314"/>
        <end position="327"/>
    </location>
</feature>
<feature type="compositionally biased region" description="Low complexity" evidence="1">
    <location>
        <begin position="454"/>
        <end position="467"/>
    </location>
</feature>
<dbReference type="AlphaFoldDB" id="B0CXL3"/>
<evidence type="ECO:0000313" key="2">
    <source>
        <dbReference type="EMBL" id="EDR12282.1"/>
    </source>
</evidence>
<organism evidence="3">
    <name type="scientific">Laccaria bicolor (strain S238N-H82 / ATCC MYA-4686)</name>
    <name type="common">Bicoloured deceiver</name>
    <name type="synonym">Laccaria laccata var. bicolor</name>
    <dbReference type="NCBI Taxonomy" id="486041"/>
    <lineage>
        <taxon>Eukaryota</taxon>
        <taxon>Fungi</taxon>
        <taxon>Dikarya</taxon>
        <taxon>Basidiomycota</taxon>
        <taxon>Agaricomycotina</taxon>
        <taxon>Agaricomycetes</taxon>
        <taxon>Agaricomycetidae</taxon>
        <taxon>Agaricales</taxon>
        <taxon>Agaricineae</taxon>
        <taxon>Hydnangiaceae</taxon>
        <taxon>Laccaria</taxon>
    </lineage>
</organism>
<feature type="compositionally biased region" description="Polar residues" evidence="1">
    <location>
        <begin position="493"/>
        <end position="506"/>
    </location>
</feature>
<dbReference type="RefSeq" id="XP_001876546.1">
    <property type="nucleotide sequence ID" value="XM_001876511.1"/>
</dbReference>
<feature type="compositionally biased region" description="Polar residues" evidence="1">
    <location>
        <begin position="73"/>
        <end position="88"/>
    </location>
</feature>
<feature type="region of interest" description="Disordered" evidence="1">
    <location>
        <begin position="1"/>
        <end position="115"/>
    </location>
</feature>
<keyword evidence="3" id="KW-1185">Reference proteome</keyword>
<protein>
    <submittedName>
        <fullName evidence="2">Predicted protein</fullName>
    </submittedName>
</protein>
<dbReference type="KEGG" id="lbc:LACBIDRAFT_311525"/>
<feature type="compositionally biased region" description="Acidic residues" evidence="1">
    <location>
        <begin position="57"/>
        <end position="68"/>
    </location>
</feature>
<feature type="compositionally biased region" description="Basic and acidic residues" evidence="1">
    <location>
        <begin position="388"/>
        <end position="399"/>
    </location>
</feature>
<name>B0CXL3_LACBS</name>
<feature type="region of interest" description="Disordered" evidence="1">
    <location>
        <begin position="431"/>
        <end position="531"/>
    </location>
</feature>
<feature type="compositionally biased region" description="Basic residues" evidence="1">
    <location>
        <begin position="93"/>
        <end position="109"/>
    </location>
</feature>
<feature type="region of interest" description="Disordered" evidence="1">
    <location>
        <begin position="545"/>
        <end position="580"/>
    </location>
</feature>
<feature type="compositionally biased region" description="Basic residues" evidence="1">
    <location>
        <begin position="554"/>
        <end position="564"/>
    </location>
</feature>
<evidence type="ECO:0000313" key="3">
    <source>
        <dbReference type="Proteomes" id="UP000001194"/>
    </source>
</evidence>
<feature type="compositionally biased region" description="Polar residues" evidence="1">
    <location>
        <begin position="20"/>
        <end position="37"/>
    </location>
</feature>
<feature type="region of interest" description="Disordered" evidence="1">
    <location>
        <begin position="312"/>
        <end position="337"/>
    </location>
</feature>
<sequence length="636" mass="69054">MMMTPSNQRRTHRKRVSALRLSSDTTSTLPEYISSTGWHRPEYTENIPSDTPPDYPDSAEEADEDTDTDANTISYVPHTTTAASTSPRAHTASPRRPKRFQQTHKRRHSTQLYSRAQSNDSYLDSLLERSVHALEMSNTLLESSISTSTSLSAVLADDSRADSTLETRALNLSSRIRGNWDVQASWSGDLNEITRRVEVLFGDEEDARFGGGGAHSREGTGVSCSLPNSTSPPPHLHRPRRRPSLDLQQKSESAVPRLHYSQQDRSRLIAPPPRALTQYVGSTQDPEAIILPSTLGLRCPSSFHEHRTFYETASSSTTSLHSTPSLPKLNDKPLEPSTPAYNMLSSFVARAPSSSSTPSSNFTSSFRRGSSSASSSSTEPRNSRSPHKSPDRARQDACRKGHRPMTPPTEESSSSDGCIAKQTILSLRKILDDQPQPTRSKFPPAPAFLPRTPAPVADAATSTATASISRLFTKGTHSSSTRPPSPPRHSSMKRASSANPSPSPTVLSIPDMLSVFGGGSTPSSGRSTPKRISFAALPESYISTRPEGSLTKFNKQKQRRRKRGAGTTVVGEGKGKEGEEGAGWWSGWLLSGGGGVGGTPHGLTMSLARQEERVQDRVTRNWSGRGYGGGLDEWAV</sequence>